<dbReference type="InterPro" id="IPR027417">
    <property type="entry name" value="P-loop_NTPase"/>
</dbReference>
<dbReference type="PROSITE" id="PS51720">
    <property type="entry name" value="G_AIG1"/>
    <property type="match status" value="1"/>
</dbReference>
<dbReference type="SUPFAM" id="SSF52540">
    <property type="entry name" value="P-loop containing nucleoside triphosphate hydrolases"/>
    <property type="match status" value="1"/>
</dbReference>
<name>A0A8B6CVN3_MYTGA</name>
<dbReference type="Proteomes" id="UP000596742">
    <property type="component" value="Unassembled WGS sequence"/>
</dbReference>
<evidence type="ECO:0000256" key="4">
    <source>
        <dbReference type="SAM" id="Coils"/>
    </source>
</evidence>
<feature type="domain" description="AIG1-type G" evidence="6">
    <location>
        <begin position="28"/>
        <end position="234"/>
    </location>
</feature>
<dbReference type="GO" id="GO:0005525">
    <property type="term" value="F:GTP binding"/>
    <property type="evidence" value="ECO:0007669"/>
    <property type="project" value="UniProtKB-KW"/>
</dbReference>
<keyword evidence="3" id="KW-0342">GTP-binding</keyword>
<sequence length="435" mass="49962">MEVVEGGCKQSGCESSSSKRQKLSGENGNELRIVIISKTGTGKSATGNTILGRQEFVSKRSFASITNECKLGRKTIFDRNIVVVDTPGMFDTGKTQKEVTTEIVKCINMTSPGIHAILLTINLDGRFTPEEQETVKEFVAHFGEDLYKYLIVVFTKADLFEGGNTNSLRDFIESGPSELIAILNFCGNRYIPFNNNLSGDLREHQVKKLIDKVDEVVNMNGGSYYTNETYKAAERIMQRRVDEKKRQLKEEEQRKEETLRRQIETEFEKERAKASEEKEKLSGEMQKCVTEKQKLVDLQAETRNQMEVLNNKLRESRQQTENRNKEYEEKLETQGREMAKKHADQIQAITNKANDDRIATLQKLIEDNERNREKQMQEMKAESEKRVQEVKDNYERQRNSQDLRTVVIGGQPQNGPISSLIHLFTLKLLLLSYKQ</sequence>
<gene>
    <name evidence="7" type="ORF">MGAL_10B030498</name>
</gene>
<keyword evidence="2" id="KW-0547">Nucleotide-binding</keyword>
<dbReference type="EMBL" id="UYJE01002367">
    <property type="protein sequence ID" value="VDI10135.1"/>
    <property type="molecule type" value="Genomic_DNA"/>
</dbReference>
<dbReference type="Pfam" id="PF04548">
    <property type="entry name" value="AIG1"/>
    <property type="match status" value="1"/>
</dbReference>
<comment type="similarity">
    <text evidence="1">Belongs to the TRAFAC class TrmE-Era-EngA-EngB-Septin-like GTPase superfamily. AIG1/Toc34/Toc159-like paraseptin GTPase family. IAN subfamily.</text>
</comment>
<dbReference type="FunFam" id="3.40.50.300:FF:000366">
    <property type="entry name" value="GTPase, IMAP family member 2"/>
    <property type="match status" value="1"/>
</dbReference>
<dbReference type="InterPro" id="IPR006703">
    <property type="entry name" value="G_AIG1"/>
</dbReference>
<proteinExistence type="inferred from homology"/>
<accession>A0A8B6CVN3</accession>
<dbReference type="PANTHER" id="PTHR10903">
    <property type="entry name" value="GTPASE, IMAP FAMILY MEMBER-RELATED"/>
    <property type="match status" value="1"/>
</dbReference>
<dbReference type="CDD" id="cd01852">
    <property type="entry name" value="AIG1"/>
    <property type="match status" value="1"/>
</dbReference>
<feature type="coiled-coil region" evidence="4">
    <location>
        <begin position="234"/>
        <end position="400"/>
    </location>
</feature>
<evidence type="ECO:0000259" key="6">
    <source>
        <dbReference type="PROSITE" id="PS51720"/>
    </source>
</evidence>
<evidence type="ECO:0000313" key="7">
    <source>
        <dbReference type="EMBL" id="VDI10135.1"/>
    </source>
</evidence>
<comment type="caution">
    <text evidence="7">The sequence shown here is derived from an EMBL/GenBank/DDBJ whole genome shotgun (WGS) entry which is preliminary data.</text>
</comment>
<dbReference type="Gene3D" id="3.40.50.300">
    <property type="entry name" value="P-loop containing nucleotide triphosphate hydrolases"/>
    <property type="match status" value="1"/>
</dbReference>
<dbReference type="AlphaFoldDB" id="A0A8B6CVN3"/>
<protein>
    <recommendedName>
        <fullName evidence="6">AIG1-type G domain-containing protein</fullName>
    </recommendedName>
</protein>
<evidence type="ECO:0000256" key="2">
    <source>
        <dbReference type="ARBA" id="ARBA00022741"/>
    </source>
</evidence>
<reference evidence="7" key="1">
    <citation type="submission" date="2018-11" db="EMBL/GenBank/DDBJ databases">
        <authorList>
            <person name="Alioto T."/>
            <person name="Alioto T."/>
        </authorList>
    </citation>
    <scope>NUCLEOTIDE SEQUENCE</scope>
</reference>
<keyword evidence="8" id="KW-1185">Reference proteome</keyword>
<evidence type="ECO:0000313" key="8">
    <source>
        <dbReference type="Proteomes" id="UP000596742"/>
    </source>
</evidence>
<dbReference type="PANTHER" id="PTHR10903:SF184">
    <property type="entry name" value="GTP-BINDING PROTEIN A"/>
    <property type="match status" value="1"/>
</dbReference>
<organism evidence="7 8">
    <name type="scientific">Mytilus galloprovincialis</name>
    <name type="common">Mediterranean mussel</name>
    <dbReference type="NCBI Taxonomy" id="29158"/>
    <lineage>
        <taxon>Eukaryota</taxon>
        <taxon>Metazoa</taxon>
        <taxon>Spiralia</taxon>
        <taxon>Lophotrochozoa</taxon>
        <taxon>Mollusca</taxon>
        <taxon>Bivalvia</taxon>
        <taxon>Autobranchia</taxon>
        <taxon>Pteriomorphia</taxon>
        <taxon>Mytilida</taxon>
        <taxon>Mytiloidea</taxon>
        <taxon>Mytilidae</taxon>
        <taxon>Mytilinae</taxon>
        <taxon>Mytilus</taxon>
    </lineage>
</organism>
<evidence type="ECO:0000256" key="1">
    <source>
        <dbReference type="ARBA" id="ARBA00008535"/>
    </source>
</evidence>
<feature type="region of interest" description="Disordered" evidence="5">
    <location>
        <begin position="1"/>
        <end position="25"/>
    </location>
</feature>
<dbReference type="OrthoDB" id="8954335at2759"/>
<keyword evidence="4" id="KW-0175">Coiled coil</keyword>
<dbReference type="InterPro" id="IPR045058">
    <property type="entry name" value="GIMA/IAN/Toc"/>
</dbReference>
<evidence type="ECO:0000256" key="3">
    <source>
        <dbReference type="ARBA" id="ARBA00023134"/>
    </source>
</evidence>
<evidence type="ECO:0000256" key="5">
    <source>
        <dbReference type="SAM" id="MobiDB-lite"/>
    </source>
</evidence>